<sequence>MARSGSCMSSQWKTKRSKVAPIHPQRATYSARQSSWLRQLDRSLGASDNLKASGWCYVTSYSSSASSQTQPRRSNNSRQLQPGIPKQ</sequence>
<feature type="compositionally biased region" description="Polar residues" evidence="1">
    <location>
        <begin position="68"/>
        <end position="80"/>
    </location>
</feature>
<name>A0AAV3ZD29_9GAST</name>
<feature type="region of interest" description="Disordered" evidence="1">
    <location>
        <begin position="1"/>
        <end position="34"/>
    </location>
</feature>
<protein>
    <submittedName>
        <fullName evidence="2">Uncharacterized protein</fullName>
    </submittedName>
</protein>
<dbReference type="AlphaFoldDB" id="A0AAV3ZD29"/>
<evidence type="ECO:0000256" key="1">
    <source>
        <dbReference type="SAM" id="MobiDB-lite"/>
    </source>
</evidence>
<feature type="compositionally biased region" description="Polar residues" evidence="1">
    <location>
        <begin position="1"/>
        <end position="12"/>
    </location>
</feature>
<proteinExistence type="predicted"/>
<dbReference type="Proteomes" id="UP000735302">
    <property type="component" value="Unassembled WGS sequence"/>
</dbReference>
<dbReference type="EMBL" id="BLXT01002163">
    <property type="protein sequence ID" value="GFN91793.1"/>
    <property type="molecule type" value="Genomic_DNA"/>
</dbReference>
<comment type="caution">
    <text evidence="2">The sequence shown here is derived from an EMBL/GenBank/DDBJ whole genome shotgun (WGS) entry which is preliminary data.</text>
</comment>
<organism evidence="2 3">
    <name type="scientific">Plakobranchus ocellatus</name>
    <dbReference type="NCBI Taxonomy" id="259542"/>
    <lineage>
        <taxon>Eukaryota</taxon>
        <taxon>Metazoa</taxon>
        <taxon>Spiralia</taxon>
        <taxon>Lophotrochozoa</taxon>
        <taxon>Mollusca</taxon>
        <taxon>Gastropoda</taxon>
        <taxon>Heterobranchia</taxon>
        <taxon>Euthyneura</taxon>
        <taxon>Panpulmonata</taxon>
        <taxon>Sacoglossa</taxon>
        <taxon>Placobranchoidea</taxon>
        <taxon>Plakobranchidae</taxon>
        <taxon>Plakobranchus</taxon>
    </lineage>
</organism>
<accession>A0AAV3ZD29</accession>
<feature type="region of interest" description="Disordered" evidence="1">
    <location>
        <begin position="63"/>
        <end position="87"/>
    </location>
</feature>
<evidence type="ECO:0000313" key="2">
    <source>
        <dbReference type="EMBL" id="GFN91793.1"/>
    </source>
</evidence>
<reference evidence="2 3" key="1">
    <citation type="journal article" date="2021" name="Elife">
        <title>Chloroplast acquisition without the gene transfer in kleptoplastic sea slugs, Plakobranchus ocellatus.</title>
        <authorList>
            <person name="Maeda T."/>
            <person name="Takahashi S."/>
            <person name="Yoshida T."/>
            <person name="Shimamura S."/>
            <person name="Takaki Y."/>
            <person name="Nagai Y."/>
            <person name="Toyoda A."/>
            <person name="Suzuki Y."/>
            <person name="Arimoto A."/>
            <person name="Ishii H."/>
            <person name="Satoh N."/>
            <person name="Nishiyama T."/>
            <person name="Hasebe M."/>
            <person name="Maruyama T."/>
            <person name="Minagawa J."/>
            <person name="Obokata J."/>
            <person name="Shigenobu S."/>
        </authorList>
    </citation>
    <scope>NUCLEOTIDE SEQUENCE [LARGE SCALE GENOMIC DNA]</scope>
</reference>
<gene>
    <name evidence="2" type="ORF">PoB_001829900</name>
</gene>
<evidence type="ECO:0000313" key="3">
    <source>
        <dbReference type="Proteomes" id="UP000735302"/>
    </source>
</evidence>
<keyword evidence="3" id="KW-1185">Reference proteome</keyword>